<protein>
    <recommendedName>
        <fullName evidence="18">Sodium/potassium-transporting ATPase subunit beta</fullName>
    </recommendedName>
</protein>
<dbReference type="InterPro" id="IPR000402">
    <property type="entry name" value="Na/K_ATPase_sub_beta"/>
</dbReference>
<feature type="transmembrane region" description="Helical" evidence="18">
    <location>
        <begin position="37"/>
        <end position="63"/>
    </location>
</feature>
<evidence type="ECO:0000256" key="13">
    <source>
        <dbReference type="ARBA" id="ARBA00023136"/>
    </source>
</evidence>
<keyword evidence="5" id="KW-0633">Potassium transport</keyword>
<evidence type="ECO:0000256" key="6">
    <source>
        <dbReference type="ARBA" id="ARBA00022692"/>
    </source>
</evidence>
<organism evidence="19 20">
    <name type="scientific">Loxodonta africana</name>
    <name type="common">African elephant</name>
    <dbReference type="NCBI Taxonomy" id="9785"/>
    <lineage>
        <taxon>Eukaryota</taxon>
        <taxon>Metazoa</taxon>
        <taxon>Chordata</taxon>
        <taxon>Craniata</taxon>
        <taxon>Vertebrata</taxon>
        <taxon>Euteleostomi</taxon>
        <taxon>Mammalia</taxon>
        <taxon>Eutheria</taxon>
        <taxon>Afrotheria</taxon>
        <taxon>Proboscidea</taxon>
        <taxon>Elephantidae</taxon>
        <taxon>Loxodonta</taxon>
    </lineage>
</organism>
<dbReference type="Ensembl" id="ENSLAFT00000008659.3">
    <property type="protein sequence ID" value="ENSLAFP00000007272.3"/>
    <property type="gene ID" value="ENSLAFG00000008663.3"/>
</dbReference>
<reference evidence="19" key="2">
    <citation type="submission" date="2025-08" db="UniProtKB">
        <authorList>
            <consortium name="Ensembl"/>
        </authorList>
    </citation>
    <scope>IDENTIFICATION</scope>
    <source>
        <strain evidence="19">Isolate ISIS603380</strain>
    </source>
</reference>
<sequence length="294" mass="34092">MAALQEKKTCSQRMEEFRHYCWNPDTGQMLGRTLSRWVWISLYYVGFYVVMTGLFALCIYTLMRTIDPYTPDYQDQLKSPGVTLRPDVYGEKGLQIFYNVSDNKTWTDLTNMLHKFLAAYSPAAQKANINCPLERYYFQESFDAPNHTKYSCKFPVDTLQNCSGLIDPNFGFEEGKPCFIIKMNRIVNFLPSNSTAPRVDCTFPVSPQEDHNDTPPLEVEYYPPNGTFSLHYFPYYGKKAQPQYRNPLVAAKFLNIPKNTEVVIVCKIIAEYVTFDNPHDPYEGKVEFKLKIQK</sequence>
<evidence type="ECO:0000256" key="17">
    <source>
        <dbReference type="ARBA" id="ARBA00047115"/>
    </source>
</evidence>
<comment type="subcellular location">
    <subcellularLocation>
        <location evidence="1">Apical cell membrane</location>
        <topology evidence="1">Single-pass type II membrane protein</topology>
    </subcellularLocation>
    <subcellularLocation>
        <location evidence="18">Membrane</location>
    </subcellularLocation>
</comment>
<evidence type="ECO:0000256" key="16">
    <source>
        <dbReference type="ARBA" id="ARBA00046158"/>
    </source>
</evidence>
<keyword evidence="11 18" id="KW-1133">Transmembrane helix</keyword>
<evidence type="ECO:0000256" key="4">
    <source>
        <dbReference type="ARBA" id="ARBA00022475"/>
    </source>
</evidence>
<dbReference type="GeneTree" id="ENSGT01030000234579"/>
<evidence type="ECO:0000256" key="1">
    <source>
        <dbReference type="ARBA" id="ARBA00004655"/>
    </source>
</evidence>
<dbReference type="HOGENOM" id="CLU_057702_1_1_1"/>
<comment type="function">
    <text evidence="16">The beta subunit of the gastric H(+)/K(+) ATPase pump which transports H(+) ions in exchange for K(+) ions across the apical membrane of parietal cells. Plays a structural and regulatory role in the assembly and membrane targeting of a functionally active pump. Within a transport cycle, the transfer of a H(+) ion across the membrane is coupled to ATP hydrolysis and is associated with a transient phosphorylation of the alpha subunit that shifts the pump conformation from inward-facing (E1) to outward-facing state (E2). Interacts with the phosphorylation domain of the alpha subunit and functions as a ratchet, stabilizing the lumenal-open E2 conformation and preventing the reverse reaction of the transport cycle.</text>
</comment>
<dbReference type="GO" id="GO:0007155">
    <property type="term" value="P:cell adhesion"/>
    <property type="evidence" value="ECO:0007669"/>
    <property type="project" value="UniProtKB-KW"/>
</dbReference>
<dbReference type="InterPro" id="IPR038702">
    <property type="entry name" value="Na/K_ATPase_sub_beta_sf"/>
</dbReference>
<keyword evidence="8" id="KW-0130">Cell adhesion</keyword>
<evidence type="ECO:0000256" key="12">
    <source>
        <dbReference type="ARBA" id="ARBA00023065"/>
    </source>
</evidence>
<keyword evidence="4" id="KW-1003">Cell membrane</keyword>
<keyword evidence="14" id="KW-1015">Disulfide bond</keyword>
<keyword evidence="20" id="KW-1185">Reference proteome</keyword>
<dbReference type="AlphaFoldDB" id="G3T294"/>
<reference evidence="19" key="3">
    <citation type="submission" date="2025-09" db="UniProtKB">
        <authorList>
            <consortium name="Ensembl"/>
        </authorList>
    </citation>
    <scope>IDENTIFICATION</scope>
    <source>
        <strain evidence="19">Isolate ISIS603380</strain>
    </source>
</reference>
<dbReference type="InParanoid" id="G3T294"/>
<dbReference type="FunFam" id="1.20.5.170:FF:000061">
    <property type="entry name" value="Sodium/potassium-transporting ATPase subunit beta"/>
    <property type="match status" value="1"/>
</dbReference>
<dbReference type="Gene3D" id="1.20.5.170">
    <property type="match status" value="1"/>
</dbReference>
<dbReference type="eggNOG" id="KOG3927">
    <property type="taxonomic scope" value="Eukaryota"/>
</dbReference>
<dbReference type="Pfam" id="PF00287">
    <property type="entry name" value="Na_K-ATPase"/>
    <property type="match status" value="1"/>
</dbReference>
<dbReference type="Gene3D" id="2.60.40.1660">
    <property type="entry name" value="Na, k-atpase alpha subunit"/>
    <property type="match status" value="1"/>
</dbReference>
<evidence type="ECO:0000313" key="19">
    <source>
        <dbReference type="Ensembl" id="ENSLAFP00000007272.3"/>
    </source>
</evidence>
<evidence type="ECO:0000256" key="3">
    <source>
        <dbReference type="ARBA" id="ARBA00022448"/>
    </source>
</evidence>
<dbReference type="PROSITE" id="PS00390">
    <property type="entry name" value="ATPASE_NA_K_BETA_1"/>
    <property type="match status" value="1"/>
</dbReference>
<dbReference type="PANTHER" id="PTHR11523:SF11">
    <property type="entry name" value="POTASSIUM-TRANSPORTING ATPASE SUBUNIT BETA"/>
    <property type="match status" value="1"/>
</dbReference>
<keyword evidence="15" id="KW-0325">Glycoprotein</keyword>
<name>G3T294_LOXAF</name>
<dbReference type="GO" id="GO:1990573">
    <property type="term" value="P:potassium ion import across plasma membrane"/>
    <property type="evidence" value="ECO:0007669"/>
    <property type="project" value="TreeGrafter"/>
</dbReference>
<dbReference type="GO" id="GO:0016324">
    <property type="term" value="C:apical plasma membrane"/>
    <property type="evidence" value="ECO:0007669"/>
    <property type="project" value="UniProtKB-SubCell"/>
</dbReference>
<keyword evidence="9" id="KW-0630">Potassium</keyword>
<comment type="similarity">
    <text evidence="2 18">Belongs to the X(+)/potassium ATPases subunit beta family.</text>
</comment>
<keyword evidence="3 18" id="KW-0813">Transport</keyword>
<reference evidence="19 20" key="1">
    <citation type="submission" date="2009-06" db="EMBL/GenBank/DDBJ databases">
        <title>The Genome Sequence of Loxodonta africana (African elephant).</title>
        <authorList>
            <person name="Di Palma F."/>
            <person name="Heiman D."/>
            <person name="Young S."/>
            <person name="Johnson J."/>
            <person name="Lander E.S."/>
            <person name="Lindblad-Toh K."/>
        </authorList>
    </citation>
    <scope>NUCLEOTIDE SEQUENCE [LARGE SCALE GENOMIC DNA]</scope>
    <source>
        <strain evidence="19 20">Isolate ISIS603380</strain>
    </source>
</reference>
<evidence type="ECO:0000256" key="2">
    <source>
        <dbReference type="ARBA" id="ARBA00005876"/>
    </source>
</evidence>
<dbReference type="PROSITE" id="PS00391">
    <property type="entry name" value="ATPASE_NA_K_BETA_2"/>
    <property type="match status" value="1"/>
</dbReference>
<keyword evidence="6 18" id="KW-0812">Transmembrane</keyword>
<evidence type="ECO:0000256" key="11">
    <source>
        <dbReference type="ARBA" id="ARBA00022989"/>
    </source>
</evidence>
<evidence type="ECO:0000256" key="9">
    <source>
        <dbReference type="ARBA" id="ARBA00022958"/>
    </source>
</evidence>
<dbReference type="FunFam" id="2.60.40.1660:FF:000006">
    <property type="entry name" value="Sodium/potassium-transporting ATPase subunit beta"/>
    <property type="match status" value="1"/>
</dbReference>
<evidence type="ECO:0000256" key="8">
    <source>
        <dbReference type="ARBA" id="ARBA00022889"/>
    </source>
</evidence>
<keyword evidence="7" id="KW-0375">Hydrogen ion transport</keyword>
<dbReference type="STRING" id="9785.ENSLAFP00000007272"/>
<accession>G3T294</accession>
<dbReference type="GO" id="GO:1902600">
    <property type="term" value="P:proton transmembrane transport"/>
    <property type="evidence" value="ECO:0007669"/>
    <property type="project" value="UniProtKB-KW"/>
</dbReference>
<comment type="function">
    <text evidence="18">This is the non-catalytic component of the active enzyme, which catalyzes the hydrolysis of ATP coupled with the exchange of Na(+) and K(+) ions across the plasma membrane.</text>
</comment>
<keyword evidence="12 18" id="KW-0406">Ion transport</keyword>
<dbReference type="GO" id="GO:0001671">
    <property type="term" value="F:ATPase activator activity"/>
    <property type="evidence" value="ECO:0007669"/>
    <property type="project" value="TreeGrafter"/>
</dbReference>
<dbReference type="GO" id="GO:0036376">
    <property type="term" value="P:sodium ion export across plasma membrane"/>
    <property type="evidence" value="ECO:0007669"/>
    <property type="project" value="TreeGrafter"/>
</dbReference>
<comment type="subunit">
    <text evidence="17">The ATPase pump is composed of two subunits: alpha (catalytic) and beta (regulatory). Interacts with alpha subunit ATP12A; this interaction is required for the formation of a functionally active pump and targeting at the plasma membrane. Interacts (via N-terminus) with alpha subunit ATP4A (via the P-domain).</text>
</comment>
<evidence type="ECO:0000256" key="15">
    <source>
        <dbReference type="ARBA" id="ARBA00023180"/>
    </source>
</evidence>
<keyword evidence="13 18" id="KW-0472">Membrane</keyword>
<dbReference type="OMA" id="APRVNCT"/>
<evidence type="ECO:0000256" key="14">
    <source>
        <dbReference type="ARBA" id="ARBA00023157"/>
    </source>
</evidence>
<dbReference type="GO" id="GO:0006883">
    <property type="term" value="P:intracellular sodium ion homeostasis"/>
    <property type="evidence" value="ECO:0007669"/>
    <property type="project" value="TreeGrafter"/>
</dbReference>
<evidence type="ECO:0000313" key="20">
    <source>
        <dbReference type="Proteomes" id="UP000007646"/>
    </source>
</evidence>
<dbReference type="NCBIfam" id="TIGR01107">
    <property type="entry name" value="Na_K_ATPase_bet"/>
    <property type="match status" value="1"/>
</dbReference>
<dbReference type="FunCoup" id="G3T294">
    <property type="interactions" value="2"/>
</dbReference>
<dbReference type="Proteomes" id="UP000007646">
    <property type="component" value="Unassembled WGS sequence"/>
</dbReference>
<evidence type="ECO:0000256" key="7">
    <source>
        <dbReference type="ARBA" id="ARBA00022781"/>
    </source>
</evidence>
<evidence type="ECO:0000256" key="10">
    <source>
        <dbReference type="ARBA" id="ARBA00022968"/>
    </source>
</evidence>
<proteinExistence type="inferred from homology"/>
<dbReference type="GO" id="GO:0030007">
    <property type="term" value="P:intracellular potassium ion homeostasis"/>
    <property type="evidence" value="ECO:0007669"/>
    <property type="project" value="TreeGrafter"/>
</dbReference>
<dbReference type="PANTHER" id="PTHR11523">
    <property type="entry name" value="SODIUM/POTASSIUM-DEPENDENT ATPASE BETA SUBUNIT"/>
    <property type="match status" value="1"/>
</dbReference>
<evidence type="ECO:0000256" key="18">
    <source>
        <dbReference type="RuleBase" id="RU362099"/>
    </source>
</evidence>
<evidence type="ECO:0000256" key="5">
    <source>
        <dbReference type="ARBA" id="ARBA00022538"/>
    </source>
</evidence>
<dbReference type="GO" id="GO:0005890">
    <property type="term" value="C:sodium:potassium-exchanging ATPase complex"/>
    <property type="evidence" value="ECO:0007669"/>
    <property type="project" value="InterPro"/>
</dbReference>
<gene>
    <name evidence="19" type="primary">ATP4B</name>
</gene>
<keyword evidence="10" id="KW-0735">Signal-anchor</keyword>